<organism evidence="2 3">
    <name type="scientific">Lasiosphaeria hispida</name>
    <dbReference type="NCBI Taxonomy" id="260671"/>
    <lineage>
        <taxon>Eukaryota</taxon>
        <taxon>Fungi</taxon>
        <taxon>Dikarya</taxon>
        <taxon>Ascomycota</taxon>
        <taxon>Pezizomycotina</taxon>
        <taxon>Sordariomycetes</taxon>
        <taxon>Sordariomycetidae</taxon>
        <taxon>Sordariales</taxon>
        <taxon>Lasiosphaeriaceae</taxon>
        <taxon>Lasiosphaeria</taxon>
    </lineage>
</organism>
<protein>
    <submittedName>
        <fullName evidence="2">Uncharacterized protein</fullName>
    </submittedName>
</protein>
<name>A0AAJ0MFP7_9PEZI</name>
<keyword evidence="3" id="KW-1185">Reference proteome</keyword>
<reference evidence="2" key="2">
    <citation type="submission" date="2023-06" db="EMBL/GenBank/DDBJ databases">
        <authorList>
            <consortium name="Lawrence Berkeley National Laboratory"/>
            <person name="Haridas S."/>
            <person name="Hensen N."/>
            <person name="Bonometti L."/>
            <person name="Westerberg I."/>
            <person name="Brannstrom I.O."/>
            <person name="Guillou S."/>
            <person name="Cros-Aarteil S."/>
            <person name="Calhoun S."/>
            <person name="Kuo A."/>
            <person name="Mondo S."/>
            <person name="Pangilinan J."/>
            <person name="Riley R."/>
            <person name="Labutti K."/>
            <person name="Andreopoulos B."/>
            <person name="Lipzen A."/>
            <person name="Chen C."/>
            <person name="Yanf M."/>
            <person name="Daum C."/>
            <person name="Ng V."/>
            <person name="Clum A."/>
            <person name="Steindorff A."/>
            <person name="Ohm R."/>
            <person name="Martin F."/>
            <person name="Silar P."/>
            <person name="Natvig D."/>
            <person name="Lalanne C."/>
            <person name="Gautier V."/>
            <person name="Ament-Velasquez S.L."/>
            <person name="Kruys A."/>
            <person name="Hutchinson M.I."/>
            <person name="Powell A.J."/>
            <person name="Barry K."/>
            <person name="Miller A.N."/>
            <person name="Grigoriev I.V."/>
            <person name="Debuchy R."/>
            <person name="Gladieux P."/>
            <person name="Thoren M.H."/>
            <person name="Johannesson H."/>
        </authorList>
    </citation>
    <scope>NUCLEOTIDE SEQUENCE</scope>
    <source>
        <strain evidence="2">CBS 955.72</strain>
    </source>
</reference>
<evidence type="ECO:0000313" key="2">
    <source>
        <dbReference type="EMBL" id="KAK3356965.1"/>
    </source>
</evidence>
<dbReference type="AlphaFoldDB" id="A0AAJ0MFP7"/>
<dbReference type="Proteomes" id="UP001275084">
    <property type="component" value="Unassembled WGS sequence"/>
</dbReference>
<gene>
    <name evidence="2" type="ORF">B0T25DRAFT_143002</name>
</gene>
<feature type="region of interest" description="Disordered" evidence="1">
    <location>
        <begin position="49"/>
        <end position="100"/>
    </location>
</feature>
<feature type="region of interest" description="Disordered" evidence="1">
    <location>
        <begin position="112"/>
        <end position="140"/>
    </location>
</feature>
<evidence type="ECO:0000256" key="1">
    <source>
        <dbReference type="SAM" id="MobiDB-lite"/>
    </source>
</evidence>
<proteinExistence type="predicted"/>
<accession>A0AAJ0MFP7</accession>
<reference evidence="2" key="1">
    <citation type="journal article" date="2023" name="Mol. Phylogenet. Evol.">
        <title>Genome-scale phylogeny and comparative genomics of the fungal order Sordariales.</title>
        <authorList>
            <person name="Hensen N."/>
            <person name="Bonometti L."/>
            <person name="Westerberg I."/>
            <person name="Brannstrom I.O."/>
            <person name="Guillou S."/>
            <person name="Cros-Aarteil S."/>
            <person name="Calhoun S."/>
            <person name="Haridas S."/>
            <person name="Kuo A."/>
            <person name="Mondo S."/>
            <person name="Pangilinan J."/>
            <person name="Riley R."/>
            <person name="LaButti K."/>
            <person name="Andreopoulos B."/>
            <person name="Lipzen A."/>
            <person name="Chen C."/>
            <person name="Yan M."/>
            <person name="Daum C."/>
            <person name="Ng V."/>
            <person name="Clum A."/>
            <person name="Steindorff A."/>
            <person name="Ohm R.A."/>
            <person name="Martin F."/>
            <person name="Silar P."/>
            <person name="Natvig D.O."/>
            <person name="Lalanne C."/>
            <person name="Gautier V."/>
            <person name="Ament-Velasquez S.L."/>
            <person name="Kruys A."/>
            <person name="Hutchinson M.I."/>
            <person name="Powell A.J."/>
            <person name="Barry K."/>
            <person name="Miller A.N."/>
            <person name="Grigoriev I.V."/>
            <person name="Debuchy R."/>
            <person name="Gladieux P."/>
            <person name="Hiltunen Thoren M."/>
            <person name="Johannesson H."/>
        </authorList>
    </citation>
    <scope>NUCLEOTIDE SEQUENCE</scope>
    <source>
        <strain evidence="2">CBS 955.72</strain>
    </source>
</reference>
<evidence type="ECO:0000313" key="3">
    <source>
        <dbReference type="Proteomes" id="UP001275084"/>
    </source>
</evidence>
<dbReference type="EMBL" id="JAUIQD010000003">
    <property type="protein sequence ID" value="KAK3356965.1"/>
    <property type="molecule type" value="Genomic_DNA"/>
</dbReference>
<sequence length="311" mass="34527">MPRVSLAYLEGRAIEAANAAIERYYDPSIPEHMEPESGYIIPVHHSERLGDEDSSAHIPPPSHDSVRYSPASSRSRGGLNPRVPPAYEPEGGGGSESESSGYFVVESSWTDAGSVQSGGRHATQSMPGEVGAEESGSLPRQDSPLVIINIGGRYVRCFWTADLPKVGSLEIFDLYDDDDDEPISHILYTDPETSQVYACIPRTPWASHPTCPHCHPSSTPPSPHLLCPFHAHYLVEGEHLDRLEHFALLILEEAVPAAAGERPFVLEAVRRVLREGLDEWEGIQKLMEEEKQRFREEVRMEREGMRERIGG</sequence>
<comment type="caution">
    <text evidence="2">The sequence shown here is derived from an EMBL/GenBank/DDBJ whole genome shotgun (WGS) entry which is preliminary data.</text>
</comment>
<feature type="compositionally biased region" description="Polar residues" evidence="1">
    <location>
        <begin position="112"/>
        <end position="126"/>
    </location>
</feature>